<organism evidence="3 4">
    <name type="scientific">Caenorhabditis remanei</name>
    <name type="common">Caenorhabditis vulgaris</name>
    <dbReference type="NCBI Taxonomy" id="31234"/>
    <lineage>
        <taxon>Eukaryota</taxon>
        <taxon>Metazoa</taxon>
        <taxon>Ecdysozoa</taxon>
        <taxon>Nematoda</taxon>
        <taxon>Chromadorea</taxon>
        <taxon>Rhabditida</taxon>
        <taxon>Rhabditina</taxon>
        <taxon>Rhabditomorpha</taxon>
        <taxon>Rhabditoidea</taxon>
        <taxon>Rhabditidae</taxon>
        <taxon>Peloderinae</taxon>
        <taxon>Caenorhabditis</taxon>
    </lineage>
</organism>
<name>A0A6A5HY19_CAERE</name>
<feature type="compositionally biased region" description="Pro residues" evidence="1">
    <location>
        <begin position="293"/>
        <end position="305"/>
    </location>
</feature>
<dbReference type="PANTHER" id="PTHR34005:SF2">
    <property type="entry name" value="DUF4817 DOMAIN-CONTAINING PROTEIN-RELATED"/>
    <property type="match status" value="1"/>
</dbReference>
<proteinExistence type="predicted"/>
<keyword evidence="2" id="KW-0732">Signal</keyword>
<gene>
    <name evidence="3" type="ORF">GCK72_003344</name>
</gene>
<comment type="caution">
    <text evidence="3">The sequence shown here is derived from an EMBL/GenBank/DDBJ whole genome shotgun (WGS) entry which is preliminary data.</text>
</comment>
<reference evidence="3 4" key="1">
    <citation type="submission" date="2019-12" db="EMBL/GenBank/DDBJ databases">
        <title>Chromosome-level assembly of the Caenorhabditis remanei genome.</title>
        <authorList>
            <person name="Teterina A.A."/>
            <person name="Willis J.H."/>
            <person name="Phillips P.C."/>
        </authorList>
    </citation>
    <scope>NUCLEOTIDE SEQUENCE [LARGE SCALE GENOMIC DNA]</scope>
    <source>
        <strain evidence="3 4">PX506</strain>
        <tissue evidence="3">Whole organism</tissue>
    </source>
</reference>
<sequence>MKIHMVVLYLYLLIIGANGEAKKKSGGRLTPEENKQRLETCGTTAIDTPSRDNKAMELEKWPNWVSFAVTADQRGAGAALTTMISPRHFLTSSQVVMDDSSYTWRYNSKRVGNCRQMPQGKLEVPKEALEKLLFFKSGCLPNCNRQSLIPVTRAVILKYCHIEPEMWWWSQAVMVIEIAEDIGVDGGFPCLAYGTQQNGTQLDVYSHLWKGRNNQSIFHRKLELLNTDGMSYKFLRYNEDGERGSPVMKQDQNGKWNLVGLGAQQISDSETGVLRMSWIGWQLCREVGVCRDTPPPPPPPKPTDPPKVETTTTPTTTMKAEPKKTEKPEPPPVKEVPITVRPITPATKPKPTVAAGKLTKKENLRRLLTCGKTPIETPSGNNISVEITKRADWAWGARTKGQNDTGTALTTMISTRHFLTSSQVVITDEKKWVWNSQKVEKCDGPGQVHLEVPKDALGKLQFRGNLLSRAVILDYCKMDEKMWNMAQGVMIVELAKDVEDGFPCLADTSTDGVYTKGKELDVYTMFIKSDKLLRHRKLTLGGNHANFLVFDRYHEDGDRGGQIMDNVNGRWTLVGLGAGGASKKSAAFRISSLQEQLCEVVGVCHSEPIPVPRPTIAATTSKTPEAPPPLPTPPPEQSPEAPPPPVAPPARRREDEETDEDYEMFLKRKKEKEEAEMYENEDTDILISKDDINGNDRCGGGGFEKWIIVLCLFVFFV</sequence>
<dbReference type="Pfam" id="PF03761">
    <property type="entry name" value="DUF316"/>
    <property type="match status" value="2"/>
</dbReference>
<feature type="signal peptide" evidence="2">
    <location>
        <begin position="1"/>
        <end position="19"/>
    </location>
</feature>
<dbReference type="AlphaFoldDB" id="A0A6A5HY19"/>
<evidence type="ECO:0000313" key="4">
    <source>
        <dbReference type="Proteomes" id="UP000483820"/>
    </source>
</evidence>
<accession>A0A6A5HY19</accession>
<dbReference type="InterPro" id="IPR005514">
    <property type="entry name" value="DUF316"/>
</dbReference>
<feature type="compositionally biased region" description="Basic and acidic residues" evidence="1">
    <location>
        <begin position="320"/>
        <end position="329"/>
    </location>
</feature>
<feature type="region of interest" description="Disordered" evidence="1">
    <location>
        <begin position="609"/>
        <end position="661"/>
    </location>
</feature>
<dbReference type="EMBL" id="WUAV01000001">
    <property type="protein sequence ID" value="KAF1771517.1"/>
    <property type="molecule type" value="Genomic_DNA"/>
</dbReference>
<dbReference type="RefSeq" id="XP_053592633.1">
    <property type="nucleotide sequence ID" value="XM_053723988.1"/>
</dbReference>
<dbReference type="GeneID" id="9800524"/>
<dbReference type="PANTHER" id="PTHR34005">
    <property type="entry name" value="PROTEIN CBG15054-RELATED"/>
    <property type="match status" value="1"/>
</dbReference>
<feature type="region of interest" description="Disordered" evidence="1">
    <location>
        <begin position="290"/>
        <end position="337"/>
    </location>
</feature>
<evidence type="ECO:0000313" key="3">
    <source>
        <dbReference type="EMBL" id="KAF1771517.1"/>
    </source>
</evidence>
<evidence type="ECO:0000256" key="2">
    <source>
        <dbReference type="SAM" id="SignalP"/>
    </source>
</evidence>
<dbReference type="Proteomes" id="UP000483820">
    <property type="component" value="Chromosome I"/>
</dbReference>
<evidence type="ECO:0000256" key="1">
    <source>
        <dbReference type="SAM" id="MobiDB-lite"/>
    </source>
</evidence>
<protein>
    <submittedName>
        <fullName evidence="3">Uncharacterized protein</fullName>
    </submittedName>
</protein>
<feature type="chain" id="PRO_5025336934" evidence="2">
    <location>
        <begin position="20"/>
        <end position="717"/>
    </location>
</feature>
<feature type="compositionally biased region" description="Pro residues" evidence="1">
    <location>
        <begin position="625"/>
        <end position="648"/>
    </location>
</feature>
<feature type="compositionally biased region" description="Low complexity" evidence="1">
    <location>
        <begin position="308"/>
        <end position="319"/>
    </location>
</feature>
<dbReference type="CTD" id="9800524"/>
<dbReference type="KEGG" id="crq:GCK72_003344"/>